<dbReference type="SUPFAM" id="SSF52540">
    <property type="entry name" value="P-loop containing nucleoside triphosphate hydrolases"/>
    <property type="match status" value="1"/>
</dbReference>
<dbReference type="PANTHER" id="PTHR46765:SF1">
    <property type="entry name" value="P-LOOP CONTAINING NUCLEOSIDE TRIPHOSPHATE HYDROLASES SUPERFAMILY PROTEIN"/>
    <property type="match status" value="1"/>
</dbReference>
<feature type="region of interest" description="Disordered" evidence="6">
    <location>
        <begin position="55"/>
        <end position="76"/>
    </location>
</feature>
<dbReference type="GO" id="GO:0005524">
    <property type="term" value="F:ATP binding"/>
    <property type="evidence" value="ECO:0007669"/>
    <property type="project" value="InterPro"/>
</dbReference>
<dbReference type="InterPro" id="IPR003593">
    <property type="entry name" value="AAA+_ATPase"/>
</dbReference>
<dbReference type="GO" id="GO:0016887">
    <property type="term" value="F:ATP hydrolysis activity"/>
    <property type="evidence" value="ECO:0007669"/>
    <property type="project" value="InterPro"/>
</dbReference>
<keyword evidence="5" id="KW-0694">RNA-binding</keyword>
<dbReference type="InterPro" id="IPR004114">
    <property type="entry name" value="THUMP_dom"/>
</dbReference>
<feature type="compositionally biased region" description="Acidic residues" evidence="6">
    <location>
        <begin position="905"/>
        <end position="925"/>
    </location>
</feature>
<dbReference type="Pfam" id="PF02926">
    <property type="entry name" value="THUMP"/>
    <property type="match status" value="1"/>
</dbReference>
<feature type="region of interest" description="Disordered" evidence="6">
    <location>
        <begin position="1110"/>
        <end position="1157"/>
    </location>
</feature>
<evidence type="ECO:0000256" key="2">
    <source>
        <dbReference type="ARBA" id="ARBA00023242"/>
    </source>
</evidence>
<dbReference type="SMART" id="SM00981">
    <property type="entry name" value="THUMP"/>
    <property type="match status" value="1"/>
</dbReference>
<dbReference type="EMBL" id="JAIFRP010004357">
    <property type="protein sequence ID" value="KAK2577163.1"/>
    <property type="molecule type" value="Genomic_DNA"/>
</dbReference>
<comment type="caution">
    <text evidence="8">The sequence shown here is derived from an EMBL/GenBank/DDBJ whole genome shotgun (WGS) entry which is preliminary data.</text>
</comment>
<dbReference type="Pfam" id="PF00004">
    <property type="entry name" value="AAA"/>
    <property type="match status" value="1"/>
</dbReference>
<keyword evidence="9" id="KW-1185">Reference proteome</keyword>
<dbReference type="Proteomes" id="UP001258017">
    <property type="component" value="Unassembled WGS sequence"/>
</dbReference>
<evidence type="ECO:0000256" key="1">
    <source>
        <dbReference type="ARBA" id="ARBA00004123"/>
    </source>
</evidence>
<comment type="similarity">
    <text evidence="3">Belongs to the activator 1 small subunits family. CTF18 subfamily.</text>
</comment>
<dbReference type="InterPro" id="IPR053016">
    <property type="entry name" value="CTF18-RFC_complex"/>
</dbReference>
<organism evidence="8 9">
    <name type="scientific">Odynerus spinipes</name>
    <dbReference type="NCBI Taxonomy" id="1348599"/>
    <lineage>
        <taxon>Eukaryota</taxon>
        <taxon>Metazoa</taxon>
        <taxon>Ecdysozoa</taxon>
        <taxon>Arthropoda</taxon>
        <taxon>Hexapoda</taxon>
        <taxon>Insecta</taxon>
        <taxon>Pterygota</taxon>
        <taxon>Neoptera</taxon>
        <taxon>Endopterygota</taxon>
        <taxon>Hymenoptera</taxon>
        <taxon>Apocrita</taxon>
        <taxon>Aculeata</taxon>
        <taxon>Vespoidea</taxon>
        <taxon>Vespidae</taxon>
        <taxon>Eumeninae</taxon>
        <taxon>Odynerus</taxon>
    </lineage>
</organism>
<feature type="compositionally biased region" description="Basic and acidic residues" evidence="6">
    <location>
        <begin position="1110"/>
        <end position="1149"/>
    </location>
</feature>
<proteinExistence type="inferred from homology"/>
<keyword evidence="2" id="KW-0539">Nucleus</keyword>
<protein>
    <recommendedName>
        <fullName evidence="7">THUMP domain-containing protein</fullName>
    </recommendedName>
</protein>
<dbReference type="PANTHER" id="PTHR46765">
    <property type="entry name" value="P-LOOP CONTAINING NUCLEOSIDE TRIPHOSPHATE HYDROLASES SUPERFAMILY PROTEIN"/>
    <property type="match status" value="1"/>
</dbReference>
<dbReference type="PROSITE" id="PS51165">
    <property type="entry name" value="THUMP"/>
    <property type="match status" value="1"/>
</dbReference>
<dbReference type="Gene3D" id="3.40.50.300">
    <property type="entry name" value="P-loop containing nucleotide triphosphate hydrolases"/>
    <property type="match status" value="1"/>
</dbReference>
<dbReference type="AlphaFoldDB" id="A0AAD9RD72"/>
<reference evidence="8" key="1">
    <citation type="submission" date="2021-08" db="EMBL/GenBank/DDBJ databases">
        <authorList>
            <person name="Misof B."/>
            <person name="Oliver O."/>
            <person name="Podsiadlowski L."/>
            <person name="Donath A."/>
            <person name="Peters R."/>
            <person name="Mayer C."/>
            <person name="Rust J."/>
            <person name="Gunkel S."/>
            <person name="Lesny P."/>
            <person name="Martin S."/>
            <person name="Oeyen J.P."/>
            <person name="Petersen M."/>
            <person name="Panagiotis P."/>
            <person name="Wilbrandt J."/>
            <person name="Tanja T."/>
        </authorList>
    </citation>
    <scope>NUCLEOTIDE SEQUENCE</scope>
    <source>
        <strain evidence="8">GBR_01_08_01A</strain>
        <tissue evidence="8">Thorax + abdomen</tissue>
    </source>
</reference>
<reference evidence="8" key="2">
    <citation type="journal article" date="2023" name="Commun. Biol.">
        <title>Intrasexual cuticular hydrocarbon dimorphism in a wasp sheds light on hydrocarbon biosynthesis genes in Hymenoptera.</title>
        <authorList>
            <person name="Moris V.C."/>
            <person name="Podsiadlowski L."/>
            <person name="Martin S."/>
            <person name="Oeyen J.P."/>
            <person name="Donath A."/>
            <person name="Petersen M."/>
            <person name="Wilbrandt J."/>
            <person name="Misof B."/>
            <person name="Liedtke D."/>
            <person name="Thamm M."/>
            <person name="Scheiner R."/>
            <person name="Schmitt T."/>
            <person name="Niehuis O."/>
        </authorList>
    </citation>
    <scope>NUCLEOTIDE SEQUENCE</scope>
    <source>
        <strain evidence="8">GBR_01_08_01A</strain>
    </source>
</reference>
<dbReference type="SMART" id="SM00382">
    <property type="entry name" value="AAA"/>
    <property type="match status" value="1"/>
</dbReference>
<dbReference type="InterPro" id="IPR027417">
    <property type="entry name" value="P-loop_NTPase"/>
</dbReference>
<evidence type="ECO:0000313" key="9">
    <source>
        <dbReference type="Proteomes" id="UP001258017"/>
    </source>
</evidence>
<dbReference type="Gene3D" id="1.10.8.60">
    <property type="match status" value="1"/>
</dbReference>
<dbReference type="InterPro" id="IPR003959">
    <property type="entry name" value="ATPase_AAA_core"/>
</dbReference>
<dbReference type="CDD" id="cd11717">
    <property type="entry name" value="THUMP_THUMPD1_like"/>
    <property type="match status" value="1"/>
</dbReference>
<evidence type="ECO:0000313" key="8">
    <source>
        <dbReference type="EMBL" id="KAK2577163.1"/>
    </source>
</evidence>
<name>A0AAD9RD72_9HYME</name>
<dbReference type="SUPFAM" id="SSF143437">
    <property type="entry name" value="THUMP domain-like"/>
    <property type="match status" value="1"/>
</dbReference>
<evidence type="ECO:0000256" key="3">
    <source>
        <dbReference type="ARBA" id="ARBA00043975"/>
    </source>
</evidence>
<sequence>MANEFPDSDEEYDLVEKDDFQLLKEIQAQLNSTKDSQNVQQQIPRQHSLLEKDFNQPSTSSHINESYNSNNHSLTNSKKRNYDELFGDISDLLETDVFPELNGPKEKRPCWDQADDVIKAVINARKKLHEEGCQVSTKTKYYQENKKNESISLRVPSWNFIAVTRPFDSQRIYVRIKKEKNIAIKSMTPVQNLLSVSYNQLKAEAEEIITNNTKRASLASTISFDCDKVTDTELWVDKYKPKTYLDLLSDESVNRQLLHWLKLWDKIVFNKEISSQRKKISVSAKMPKKFEYNNQNDVDSKGYPIHKIVLLTGPPGLGKTTLAHLAAKHAGYNIIEVNASDERGPDAFRQILRASTQMKAVIGNDPRPNCLILDEIDGAPAASIEELLKFVQGKSLKSRKNKMKTDKEGEICQRPIICICNELYTPSLRPLRNFALVIVVPPVSTARLVQRLMEIAQKEKLKIHQTKLLKLVQDSDCDIRSCLGALQYIGNIDTKYDMSLALKDTKRGLFDTWKEIFKVPVSKTGILSIRERMHNILKVVHRGDNEKLVQGIFHNYPENCIEKIQNVSTAMEWFQFYDQLSTTVLHLQAWSLMPYTNYTFLTCHLNLATMQIPRLSYPVITYEINQKIGKSTNILTIMRRICGMDNITLIIDITPTLPDLLNPQIRTVSGHLYTEKEKTHLSRVVNIMLDFGLNLVQEKSAEGKYEYKLDPDICEVGCFPGCKNRTKIPYAVLQIVSQELQIERVKRSTNVTNTTQNNTQKEVQSDIKQIAINTNSIQSEKSKIANNNVSITPNSSKQILKTPTQISTHRNFFASFMMNKDNNLNTNTKVSPELEKTRHIRDIIMKYGVWYKYKEETGMTGFLCTCNFHEKRCVRDAYKLLNEFADEIYGLDKDKVSNFSKEENDVINETESPENNEKDTSDEEDISTALNKEINQLKAESAKPIASRRFQMVHTGVKNVVFIKSTLPNPLELVSHIIKELDTTKKQRSRFLLRLLPIEVVCKAYMNDIKSKANIILEKYFSQEPKTYSIVFNRHSNDSIRRAEIIDDIANIIKRKNPGNKANLKNPELAIVIEIIRGICLISVAPDYYKYKKYNLLEICNKQKNTTYDKDHTIKSSDKDIEQAETPDKSTNDVEEILTRENAEDDTTKSEISSTIE</sequence>
<evidence type="ECO:0000256" key="4">
    <source>
        <dbReference type="ARBA" id="ARBA00060731"/>
    </source>
</evidence>
<dbReference type="CDD" id="cd00009">
    <property type="entry name" value="AAA"/>
    <property type="match status" value="1"/>
</dbReference>
<dbReference type="FunFam" id="3.30.2300.10:FF:000001">
    <property type="entry name" value="THUMP domain-containing protein 1"/>
    <property type="match status" value="1"/>
</dbReference>
<feature type="domain" description="THUMP" evidence="7">
    <location>
        <begin position="980"/>
        <end position="1086"/>
    </location>
</feature>
<comment type="subcellular location">
    <subcellularLocation>
        <location evidence="1">Nucleus</location>
    </subcellularLocation>
</comment>
<evidence type="ECO:0000256" key="6">
    <source>
        <dbReference type="SAM" id="MobiDB-lite"/>
    </source>
</evidence>
<dbReference type="InterPro" id="IPR040183">
    <property type="entry name" value="THUMPD1-like"/>
</dbReference>
<dbReference type="GO" id="GO:0005634">
    <property type="term" value="C:nucleus"/>
    <property type="evidence" value="ECO:0007669"/>
    <property type="project" value="UniProtKB-SubCell"/>
</dbReference>
<gene>
    <name evidence="8" type="ORF">KPH14_003320</name>
</gene>
<evidence type="ECO:0000259" key="7">
    <source>
        <dbReference type="PROSITE" id="PS51165"/>
    </source>
</evidence>
<dbReference type="GO" id="GO:0006400">
    <property type="term" value="P:tRNA modification"/>
    <property type="evidence" value="ECO:0007669"/>
    <property type="project" value="InterPro"/>
</dbReference>
<comment type="similarity">
    <text evidence="4">Belongs to the THUMPD1 family.</text>
</comment>
<feature type="region of interest" description="Disordered" evidence="6">
    <location>
        <begin position="903"/>
        <end position="925"/>
    </location>
</feature>
<evidence type="ECO:0000256" key="5">
    <source>
        <dbReference type="PROSITE-ProRule" id="PRU00529"/>
    </source>
</evidence>
<accession>A0AAD9RD72</accession>
<dbReference type="Gene3D" id="3.30.2300.10">
    <property type="entry name" value="THUMP superfamily"/>
    <property type="match status" value="1"/>
</dbReference>
<dbReference type="GO" id="GO:0003723">
    <property type="term" value="F:RNA binding"/>
    <property type="evidence" value="ECO:0007669"/>
    <property type="project" value="UniProtKB-UniRule"/>
</dbReference>